<comment type="caution">
    <text evidence="2">The sequence shown here is derived from an EMBL/GenBank/DDBJ whole genome shotgun (WGS) entry which is preliminary data.</text>
</comment>
<feature type="compositionally biased region" description="Basic and acidic residues" evidence="1">
    <location>
        <begin position="213"/>
        <end position="263"/>
    </location>
</feature>
<evidence type="ECO:0000256" key="1">
    <source>
        <dbReference type="SAM" id="MobiDB-lite"/>
    </source>
</evidence>
<keyword evidence="3" id="KW-1185">Reference proteome</keyword>
<gene>
    <name evidence="2" type="ORF">ACFFVK_08025</name>
</gene>
<dbReference type="EMBL" id="JBHMFE010000011">
    <property type="protein sequence ID" value="MFB9108522.1"/>
    <property type="molecule type" value="Genomic_DNA"/>
</dbReference>
<sequence>MRTTTIQRFILLFLTFALVSFADPYTIKRISDKDFRYEFYTTDKKIDPKLDKTYYWFKGGLIHEAQGGFAGVLLHDKFIKMYHSNQLAEQGQFKEGLRVGLWKTWHANGVLATTLSYFKGLRHGKYFRYNENGTLVENGKFSANLKTGKWTNTETKEITTYKKGVIVKQKEIFTKSEQYRIKQENAKLEKVKETQKELEATSDALKLANYKAKEKEEKALEKERIKKEKERAAAAQKAEKEAEKQAKKAAKEQSKNQPKKDSKVTTFFNNLFKKKDKAPQ</sequence>
<reference evidence="2 3" key="1">
    <citation type="submission" date="2024-09" db="EMBL/GenBank/DDBJ databases">
        <authorList>
            <person name="Sun Q."/>
            <person name="Mori K."/>
        </authorList>
    </citation>
    <scope>NUCLEOTIDE SEQUENCE [LARGE SCALE GENOMIC DNA]</scope>
    <source>
        <strain evidence="2 3">CECT 8365</strain>
    </source>
</reference>
<evidence type="ECO:0000313" key="3">
    <source>
        <dbReference type="Proteomes" id="UP001589562"/>
    </source>
</evidence>
<dbReference type="SUPFAM" id="SSF82185">
    <property type="entry name" value="Histone H3 K4-specific methyltransferase SET7/9 N-terminal domain"/>
    <property type="match status" value="1"/>
</dbReference>
<protein>
    <submittedName>
        <fullName evidence="2">Toxin-antitoxin system YwqK family antitoxin</fullName>
    </submittedName>
</protein>
<dbReference type="Gene3D" id="2.20.110.10">
    <property type="entry name" value="Histone H3 K4-specific methyltransferase SET7/9 N-terminal domain"/>
    <property type="match status" value="1"/>
</dbReference>
<evidence type="ECO:0000313" key="2">
    <source>
        <dbReference type="EMBL" id="MFB9108522.1"/>
    </source>
</evidence>
<name>A0ABV5H9G3_9FLAO</name>
<feature type="region of interest" description="Disordered" evidence="1">
    <location>
        <begin position="213"/>
        <end position="280"/>
    </location>
</feature>
<dbReference type="Proteomes" id="UP001589562">
    <property type="component" value="Unassembled WGS sequence"/>
</dbReference>
<organism evidence="2 3">
    <name type="scientific">Flavobacterium gyeonganense</name>
    <dbReference type="NCBI Taxonomy" id="1310418"/>
    <lineage>
        <taxon>Bacteria</taxon>
        <taxon>Pseudomonadati</taxon>
        <taxon>Bacteroidota</taxon>
        <taxon>Flavobacteriia</taxon>
        <taxon>Flavobacteriales</taxon>
        <taxon>Flavobacteriaceae</taxon>
        <taxon>Flavobacterium</taxon>
    </lineage>
</organism>
<proteinExistence type="predicted"/>
<dbReference type="RefSeq" id="WP_278008964.1">
    <property type="nucleotide sequence ID" value="NZ_CP121112.1"/>
</dbReference>
<accession>A0ABV5H9G3</accession>